<dbReference type="InterPro" id="IPR002792">
    <property type="entry name" value="TRAM_dom"/>
</dbReference>
<dbReference type="Proteomes" id="UP000703674">
    <property type="component" value="Unassembled WGS sequence"/>
</dbReference>
<proteinExistence type="predicted"/>
<dbReference type="RefSeq" id="WP_168139893.1">
    <property type="nucleotide sequence ID" value="NZ_JAAVJR010001052.1"/>
</dbReference>
<gene>
    <name evidence="5" type="ORF">HC175_20730</name>
</gene>
<sequence length="108" mass="12213">ERPGTMAARKLEDDVPEEVKKRRLTEIVNLQQKHSHYRTQQFVGKTVEVLIEKESKKSDLHWSGRTSQNTVAVFPKENYVVGDFVNVKINDCTSATLIGEAVGLSENN</sequence>
<reference evidence="5 6" key="1">
    <citation type="submission" date="2020-03" db="EMBL/GenBank/DDBJ databases">
        <title>Salinimicrobium sp. nov, isolated from SCS.</title>
        <authorList>
            <person name="Cao W.R."/>
        </authorList>
    </citation>
    <scope>NUCLEOTIDE SEQUENCE [LARGE SCALE GENOMIC DNA]</scope>
    <source>
        <strain evidence="6">J15B91</strain>
    </source>
</reference>
<evidence type="ECO:0000259" key="4">
    <source>
        <dbReference type="PROSITE" id="PS50926"/>
    </source>
</evidence>
<dbReference type="Gene3D" id="2.40.50.140">
    <property type="entry name" value="Nucleic acid-binding proteins"/>
    <property type="match status" value="1"/>
</dbReference>
<feature type="domain" description="TRAM" evidence="4">
    <location>
        <begin position="40"/>
        <end position="103"/>
    </location>
</feature>
<evidence type="ECO:0000256" key="3">
    <source>
        <dbReference type="ARBA" id="ARBA00033765"/>
    </source>
</evidence>
<dbReference type="PANTHER" id="PTHR43020">
    <property type="entry name" value="CDK5 REGULATORY SUBUNIT-ASSOCIATED PROTEIN 1"/>
    <property type="match status" value="1"/>
</dbReference>
<dbReference type="EC" id="2.8.4.3" evidence="3"/>
<comment type="caution">
    <text evidence="5">The sequence shown here is derived from an EMBL/GenBank/DDBJ whole genome shotgun (WGS) entry which is preliminary data.</text>
</comment>
<name>A0ABX1D5J3_9FLAO</name>
<evidence type="ECO:0000313" key="5">
    <source>
        <dbReference type="EMBL" id="NJW55342.1"/>
    </source>
</evidence>
<keyword evidence="6" id="KW-1185">Reference proteome</keyword>
<dbReference type="PROSITE" id="PS50926">
    <property type="entry name" value="TRAM"/>
    <property type="match status" value="1"/>
</dbReference>
<organism evidence="5 6">
    <name type="scientific">Salinimicrobium oceani</name>
    <dbReference type="NCBI Taxonomy" id="2722702"/>
    <lineage>
        <taxon>Bacteria</taxon>
        <taxon>Pseudomonadati</taxon>
        <taxon>Bacteroidota</taxon>
        <taxon>Flavobacteriia</taxon>
        <taxon>Flavobacteriales</taxon>
        <taxon>Flavobacteriaceae</taxon>
        <taxon>Salinimicrobium</taxon>
    </lineage>
</organism>
<evidence type="ECO:0000256" key="2">
    <source>
        <dbReference type="ARBA" id="ARBA00022679"/>
    </source>
</evidence>
<protein>
    <recommendedName>
        <fullName evidence="3">tRNA-2-methylthio-N(6)-dimethylallyladenosine synthase</fullName>
        <ecNumber evidence="3">2.8.4.3</ecNumber>
    </recommendedName>
</protein>
<accession>A0ABX1D5J3</accession>
<dbReference type="EMBL" id="JAAVJR010001052">
    <property type="protein sequence ID" value="NJW55342.1"/>
    <property type="molecule type" value="Genomic_DNA"/>
</dbReference>
<dbReference type="PANTHER" id="PTHR43020:SF2">
    <property type="entry name" value="MITOCHONDRIAL TRNA METHYLTHIOTRANSFERASE CDK5RAP1"/>
    <property type="match status" value="1"/>
</dbReference>
<evidence type="ECO:0000313" key="6">
    <source>
        <dbReference type="Proteomes" id="UP000703674"/>
    </source>
</evidence>
<dbReference type="Pfam" id="PF01938">
    <property type="entry name" value="TRAM"/>
    <property type="match status" value="1"/>
</dbReference>
<keyword evidence="2" id="KW-0808">Transferase</keyword>
<evidence type="ECO:0000256" key="1">
    <source>
        <dbReference type="ARBA" id="ARBA00003234"/>
    </source>
</evidence>
<dbReference type="InterPro" id="IPR012340">
    <property type="entry name" value="NA-bd_OB-fold"/>
</dbReference>
<comment type="function">
    <text evidence="1">Catalyzes the methylthiolation of N6-(dimethylallyl)adenosine (i(6)A), leading to the formation of 2-methylthio-N6-(dimethylallyl)adenosine (ms(2)i(6)A) at position 37 in tRNAs that read codons beginning with uridine.</text>
</comment>
<feature type="non-terminal residue" evidence="5">
    <location>
        <position position="1"/>
    </location>
</feature>